<organism evidence="2 3">
    <name type="scientific">Amblyomma americanum</name>
    <name type="common">Lone star tick</name>
    <dbReference type="NCBI Taxonomy" id="6943"/>
    <lineage>
        <taxon>Eukaryota</taxon>
        <taxon>Metazoa</taxon>
        <taxon>Ecdysozoa</taxon>
        <taxon>Arthropoda</taxon>
        <taxon>Chelicerata</taxon>
        <taxon>Arachnida</taxon>
        <taxon>Acari</taxon>
        <taxon>Parasitiformes</taxon>
        <taxon>Ixodida</taxon>
        <taxon>Ixodoidea</taxon>
        <taxon>Ixodidae</taxon>
        <taxon>Amblyomminae</taxon>
        <taxon>Amblyomma</taxon>
    </lineage>
</organism>
<evidence type="ECO:0000256" key="1">
    <source>
        <dbReference type="SAM" id="MobiDB-lite"/>
    </source>
</evidence>
<evidence type="ECO:0000313" key="3">
    <source>
        <dbReference type="Proteomes" id="UP001321473"/>
    </source>
</evidence>
<comment type="caution">
    <text evidence="2">The sequence shown here is derived from an EMBL/GenBank/DDBJ whole genome shotgun (WGS) entry which is preliminary data.</text>
</comment>
<evidence type="ECO:0000313" key="2">
    <source>
        <dbReference type="EMBL" id="KAK8768346.1"/>
    </source>
</evidence>
<name>A0AAQ4E0V6_AMBAM</name>
<feature type="region of interest" description="Disordered" evidence="1">
    <location>
        <begin position="51"/>
        <end position="77"/>
    </location>
</feature>
<keyword evidence="3" id="KW-1185">Reference proteome</keyword>
<proteinExistence type="predicted"/>
<accession>A0AAQ4E0V6</accession>
<dbReference type="Proteomes" id="UP001321473">
    <property type="component" value="Unassembled WGS sequence"/>
</dbReference>
<gene>
    <name evidence="2" type="ORF">V5799_015187</name>
</gene>
<dbReference type="AlphaFoldDB" id="A0AAQ4E0V6"/>
<protein>
    <submittedName>
        <fullName evidence="2">Uncharacterized protein</fullName>
    </submittedName>
</protein>
<dbReference type="EMBL" id="JARKHS020024115">
    <property type="protein sequence ID" value="KAK8768346.1"/>
    <property type="molecule type" value="Genomic_DNA"/>
</dbReference>
<sequence>MAPLEGGREQRCTVLVEFDNADWKRREWIRVYEDPFAAFLVEETLTWHVRNPDETPSPALPMELRKGNPQVPHQGYR</sequence>
<reference evidence="2 3" key="1">
    <citation type="journal article" date="2023" name="Arcadia Sci">
        <title>De novo assembly of a long-read Amblyomma americanum tick genome.</title>
        <authorList>
            <person name="Chou S."/>
            <person name="Poskanzer K.E."/>
            <person name="Rollins M."/>
            <person name="Thuy-Boun P.S."/>
        </authorList>
    </citation>
    <scope>NUCLEOTIDE SEQUENCE [LARGE SCALE GENOMIC DNA]</scope>
    <source>
        <strain evidence="2">F_SG_1</strain>
        <tissue evidence="2">Salivary glands</tissue>
    </source>
</reference>